<dbReference type="GO" id="GO:0043022">
    <property type="term" value="F:ribosome binding"/>
    <property type="evidence" value="ECO:0007669"/>
    <property type="project" value="InterPro"/>
</dbReference>
<keyword evidence="3 5" id="KW-0698">rRNA processing</keyword>
<evidence type="ECO:0000313" key="9">
    <source>
        <dbReference type="Proteomes" id="UP000321606"/>
    </source>
</evidence>
<reference evidence="8 9" key="1">
    <citation type="submission" date="2019-07" db="EMBL/GenBank/DDBJ databases">
        <title>Complete Genome Sequence of Leptotrichia goodfellowii Strain JCM 16774.</title>
        <authorList>
            <person name="Watanabe S."/>
            <person name="Cui L."/>
        </authorList>
    </citation>
    <scope>NUCLEOTIDE SEQUENCE [LARGE SCALE GENOMIC DNA]</scope>
    <source>
        <strain evidence="8 9">JCM16774</strain>
    </source>
</reference>
<dbReference type="Pfam" id="PF24986">
    <property type="entry name" value="PRC_RimM"/>
    <property type="match status" value="1"/>
</dbReference>
<dbReference type="SUPFAM" id="SSF50447">
    <property type="entry name" value="Translation proteins"/>
    <property type="match status" value="1"/>
</dbReference>
<dbReference type="AlphaFoldDB" id="A0A510J9I4"/>
<dbReference type="InterPro" id="IPR011033">
    <property type="entry name" value="PRC_barrel-like_sf"/>
</dbReference>
<sequence length="169" mass="19457">MENLVNIGTITGTHHLTGNVKINSIFQETDLIIGEKVLLEKEDKKKILTVKNIKRLNEKKVIAEFEEINNIDSAKELNGFQIKIRRDLLPEKNEKEFYLKDLLGVEVFEKNEKIGEIVDVMETAAHNILIIEDAVNKKEIMVPLVDEFVKNIDFANNKIEVELIEGMRE</sequence>
<feature type="domain" description="RimM N-terminal" evidence="6">
    <location>
        <begin position="7"/>
        <end position="87"/>
    </location>
</feature>
<dbReference type="InterPro" id="IPR011961">
    <property type="entry name" value="RimM"/>
</dbReference>
<dbReference type="InterPro" id="IPR009000">
    <property type="entry name" value="Transl_B-barrel_sf"/>
</dbReference>
<dbReference type="NCBIfam" id="TIGR02273">
    <property type="entry name" value="16S_RimM"/>
    <property type="match status" value="1"/>
</dbReference>
<name>A0A510J9I4_9FUSO</name>
<dbReference type="InterPro" id="IPR002676">
    <property type="entry name" value="RimM_N"/>
</dbReference>
<dbReference type="RefSeq" id="WP_026737397.1">
    <property type="nucleotide sequence ID" value="NZ_AP019822.1"/>
</dbReference>
<accession>A0A510J9I4</accession>
<comment type="subunit">
    <text evidence="5">Binds ribosomal protein uS19.</text>
</comment>
<dbReference type="GO" id="GO:0005840">
    <property type="term" value="C:ribosome"/>
    <property type="evidence" value="ECO:0007669"/>
    <property type="project" value="InterPro"/>
</dbReference>
<evidence type="ECO:0000313" key="8">
    <source>
        <dbReference type="EMBL" id="BBM35978.1"/>
    </source>
</evidence>
<feature type="domain" description="Ribosome maturation factor RimM PRC barrel" evidence="7">
    <location>
        <begin position="100"/>
        <end position="167"/>
    </location>
</feature>
<evidence type="ECO:0000259" key="7">
    <source>
        <dbReference type="Pfam" id="PF24986"/>
    </source>
</evidence>
<protein>
    <recommendedName>
        <fullName evidence="5">Ribosome maturation factor RimM</fullName>
    </recommendedName>
</protein>
<evidence type="ECO:0000256" key="3">
    <source>
        <dbReference type="ARBA" id="ARBA00022552"/>
    </source>
</evidence>
<evidence type="ECO:0000256" key="1">
    <source>
        <dbReference type="ARBA" id="ARBA00022490"/>
    </source>
</evidence>
<comment type="similarity">
    <text evidence="5">Belongs to the RimM family.</text>
</comment>
<keyword evidence="2 5" id="KW-0690">Ribosome biogenesis</keyword>
<dbReference type="OrthoDB" id="9810331at2"/>
<dbReference type="InterPro" id="IPR036976">
    <property type="entry name" value="RimM_N_sf"/>
</dbReference>
<dbReference type="GO" id="GO:0005737">
    <property type="term" value="C:cytoplasm"/>
    <property type="evidence" value="ECO:0007669"/>
    <property type="project" value="UniProtKB-SubCell"/>
</dbReference>
<comment type="subcellular location">
    <subcellularLocation>
        <location evidence="5">Cytoplasm</location>
    </subcellularLocation>
</comment>
<keyword evidence="4 5" id="KW-0143">Chaperone</keyword>
<dbReference type="PANTHER" id="PTHR33692:SF1">
    <property type="entry name" value="RIBOSOME MATURATION FACTOR RIMM"/>
    <property type="match status" value="1"/>
</dbReference>
<dbReference type="GO" id="GO:0042274">
    <property type="term" value="P:ribosomal small subunit biogenesis"/>
    <property type="evidence" value="ECO:0007669"/>
    <property type="project" value="UniProtKB-UniRule"/>
</dbReference>
<dbReference type="HAMAP" id="MF_00014">
    <property type="entry name" value="Ribosome_mat_RimM"/>
    <property type="match status" value="1"/>
</dbReference>
<dbReference type="SUPFAM" id="SSF50346">
    <property type="entry name" value="PRC-barrel domain"/>
    <property type="match status" value="1"/>
</dbReference>
<dbReference type="EMBL" id="AP019822">
    <property type="protein sequence ID" value="BBM35978.1"/>
    <property type="molecule type" value="Genomic_DNA"/>
</dbReference>
<dbReference type="PANTHER" id="PTHR33692">
    <property type="entry name" value="RIBOSOME MATURATION FACTOR RIMM"/>
    <property type="match status" value="1"/>
</dbReference>
<dbReference type="GO" id="GO:0006364">
    <property type="term" value="P:rRNA processing"/>
    <property type="evidence" value="ECO:0007669"/>
    <property type="project" value="UniProtKB-UniRule"/>
</dbReference>
<dbReference type="Pfam" id="PF01782">
    <property type="entry name" value="RimM"/>
    <property type="match status" value="1"/>
</dbReference>
<dbReference type="Gene3D" id="2.30.30.240">
    <property type="entry name" value="PRC-barrel domain"/>
    <property type="match status" value="1"/>
</dbReference>
<evidence type="ECO:0000259" key="6">
    <source>
        <dbReference type="Pfam" id="PF01782"/>
    </source>
</evidence>
<proteinExistence type="inferred from homology"/>
<evidence type="ECO:0000256" key="4">
    <source>
        <dbReference type="ARBA" id="ARBA00023186"/>
    </source>
</evidence>
<evidence type="ECO:0000256" key="2">
    <source>
        <dbReference type="ARBA" id="ARBA00022517"/>
    </source>
</evidence>
<comment type="function">
    <text evidence="5">An accessory protein needed during the final step in the assembly of 30S ribosomal subunit, possibly for assembly of the head region. Essential for efficient processing of 16S rRNA. May be needed both before and after RbfA during the maturation of 16S rRNA. It has affinity for free ribosomal 30S subunits but not for 70S ribosomes.</text>
</comment>
<dbReference type="STRING" id="714315.GCA_000516535_00901"/>
<comment type="domain">
    <text evidence="5">The PRC barrel domain binds ribosomal protein uS19.</text>
</comment>
<keyword evidence="1 5" id="KW-0963">Cytoplasm</keyword>
<dbReference type="KEGG" id="lgo:JCM16774_0909"/>
<dbReference type="Gene3D" id="2.40.30.60">
    <property type="entry name" value="RimM"/>
    <property type="match status" value="1"/>
</dbReference>
<dbReference type="InterPro" id="IPR056792">
    <property type="entry name" value="PRC_RimM"/>
</dbReference>
<evidence type="ECO:0000256" key="5">
    <source>
        <dbReference type="HAMAP-Rule" id="MF_00014"/>
    </source>
</evidence>
<dbReference type="Proteomes" id="UP000321606">
    <property type="component" value="Chromosome"/>
</dbReference>
<gene>
    <name evidence="5" type="primary">rimM</name>
    <name evidence="8" type="ORF">JCM16774_0909</name>
</gene>
<organism evidence="8 9">
    <name type="scientific">Pseudoleptotrichia goodfellowii</name>
    <dbReference type="NCBI Taxonomy" id="157692"/>
    <lineage>
        <taxon>Bacteria</taxon>
        <taxon>Fusobacteriati</taxon>
        <taxon>Fusobacteriota</taxon>
        <taxon>Fusobacteriia</taxon>
        <taxon>Fusobacteriales</taxon>
        <taxon>Leptotrichiaceae</taxon>
        <taxon>Pseudoleptotrichia</taxon>
    </lineage>
</organism>